<dbReference type="RefSeq" id="XP_067521535.1">
    <property type="nucleotide sequence ID" value="XM_067665434.1"/>
</dbReference>
<accession>I1CCF9</accession>
<organism evidence="1 2">
    <name type="scientific">Rhizopus delemar (strain RA 99-880 / ATCC MYA-4621 / FGSC 9543 / NRRL 43880)</name>
    <name type="common">Mucormycosis agent</name>
    <name type="synonym">Rhizopus arrhizus var. delemar</name>
    <dbReference type="NCBI Taxonomy" id="246409"/>
    <lineage>
        <taxon>Eukaryota</taxon>
        <taxon>Fungi</taxon>
        <taxon>Fungi incertae sedis</taxon>
        <taxon>Mucoromycota</taxon>
        <taxon>Mucoromycotina</taxon>
        <taxon>Mucoromycetes</taxon>
        <taxon>Mucorales</taxon>
        <taxon>Mucorineae</taxon>
        <taxon>Rhizopodaceae</taxon>
        <taxon>Rhizopus</taxon>
    </lineage>
</organism>
<dbReference type="GeneID" id="93617815"/>
<gene>
    <name evidence="1" type="ORF">RO3G_10850</name>
</gene>
<dbReference type="EMBL" id="CH476739">
    <property type="protein sequence ID" value="EIE86139.1"/>
    <property type="molecule type" value="Genomic_DNA"/>
</dbReference>
<dbReference type="AlphaFoldDB" id="I1CCF9"/>
<dbReference type="OrthoDB" id="2366000at2759"/>
<sequence>MGCCMSNDSFFEKETVYEVVLDANGVAQRVPKGQGTHFIHVSQDEETILKEKF</sequence>
<evidence type="ECO:0000313" key="2">
    <source>
        <dbReference type="Proteomes" id="UP000009138"/>
    </source>
</evidence>
<reference evidence="1 2" key="1">
    <citation type="journal article" date="2009" name="PLoS Genet.">
        <title>Genomic analysis of the basal lineage fungus Rhizopus oryzae reveals a whole-genome duplication.</title>
        <authorList>
            <person name="Ma L.-J."/>
            <person name="Ibrahim A.S."/>
            <person name="Skory C."/>
            <person name="Grabherr M.G."/>
            <person name="Burger G."/>
            <person name="Butler M."/>
            <person name="Elias M."/>
            <person name="Idnurm A."/>
            <person name="Lang B.F."/>
            <person name="Sone T."/>
            <person name="Abe A."/>
            <person name="Calvo S.E."/>
            <person name="Corrochano L.M."/>
            <person name="Engels R."/>
            <person name="Fu J."/>
            <person name="Hansberg W."/>
            <person name="Kim J.-M."/>
            <person name="Kodira C.D."/>
            <person name="Koehrsen M.J."/>
            <person name="Liu B."/>
            <person name="Miranda-Saavedra D."/>
            <person name="O'Leary S."/>
            <person name="Ortiz-Castellanos L."/>
            <person name="Poulter R."/>
            <person name="Rodriguez-Romero J."/>
            <person name="Ruiz-Herrera J."/>
            <person name="Shen Y.-Q."/>
            <person name="Zeng Q."/>
            <person name="Galagan J."/>
            <person name="Birren B.W."/>
            <person name="Cuomo C.A."/>
            <person name="Wickes B.L."/>
        </authorList>
    </citation>
    <scope>NUCLEOTIDE SEQUENCE [LARGE SCALE GENOMIC DNA]</scope>
    <source>
        <strain evidence="2">RA 99-880 / ATCC MYA-4621 / FGSC 9543 / NRRL 43880</strain>
    </source>
</reference>
<name>I1CCF9_RHIO9</name>
<dbReference type="eggNOG" id="ENOG502RA0V">
    <property type="taxonomic scope" value="Eukaryota"/>
</dbReference>
<dbReference type="OMA" id="THLIHVT"/>
<proteinExistence type="predicted"/>
<evidence type="ECO:0000313" key="1">
    <source>
        <dbReference type="EMBL" id="EIE86139.1"/>
    </source>
</evidence>
<protein>
    <submittedName>
        <fullName evidence="1">Uncharacterized protein</fullName>
    </submittedName>
</protein>
<keyword evidence="2" id="KW-1185">Reference proteome</keyword>
<dbReference type="VEuPathDB" id="FungiDB:RO3G_10850"/>
<dbReference type="InParanoid" id="I1CCF9"/>
<dbReference type="Proteomes" id="UP000009138">
    <property type="component" value="Unassembled WGS sequence"/>
</dbReference>